<dbReference type="PANTHER" id="PTHR12532">
    <property type="entry name" value="TRANSLATIONAL ACTIVATOR OF CYTOCHROME C OXIDASE 1"/>
    <property type="match status" value="1"/>
</dbReference>
<reference evidence="9 10" key="2">
    <citation type="submission" date="2019-01" db="EMBL/GenBank/DDBJ databases">
        <title>Tautonia sociabilis, a novel thermotolerant planctomycete of Isosphaeraceae family, isolated from a 4000 m deep subterranean habitat.</title>
        <authorList>
            <person name="Kovaleva O.L."/>
            <person name="Elcheninov A.G."/>
            <person name="Van Heerden E."/>
            <person name="Toshchakov S.V."/>
            <person name="Novikov A."/>
            <person name="Bonch-Osmolovskaya E.A."/>
            <person name="Kublanov I.V."/>
        </authorList>
    </citation>
    <scope>NUCLEOTIDE SEQUENCE [LARGE SCALE GENOMIC DNA]</scope>
    <source>
        <strain evidence="9 10">GM2012</strain>
    </source>
</reference>
<evidence type="ECO:0000256" key="5">
    <source>
        <dbReference type="ARBA" id="ARBA00023163"/>
    </source>
</evidence>
<name>A0A432MPH4_9BACT</name>
<evidence type="ECO:0000313" key="10">
    <source>
        <dbReference type="Proteomes" id="UP000280296"/>
    </source>
</evidence>
<dbReference type="Pfam" id="PF20772">
    <property type="entry name" value="TACO1_YebC_N"/>
    <property type="match status" value="1"/>
</dbReference>
<dbReference type="PANTHER" id="PTHR12532:SF6">
    <property type="entry name" value="TRANSCRIPTIONAL REGULATORY PROTEIN YEBC-RELATED"/>
    <property type="match status" value="1"/>
</dbReference>
<dbReference type="InterPro" id="IPR026564">
    <property type="entry name" value="Transcrip_reg_TACO1-like_dom3"/>
</dbReference>
<keyword evidence="5 6" id="KW-0804">Transcription</keyword>
<dbReference type="AlphaFoldDB" id="A0A432MPH4"/>
<sequence length="246" mass="26972">MAGHSHAANVAARKNAVDAKRGKLFSKLCRAIYVAARNGGPAPAMNLRLRYAIDKAKSFSCPKDNIERSIKKATGELGAETFEEVIYEGYGPGGVAVLCEILTDNRNRTAGEVRRAFDICGGNLGSTGCVSYLFDYKGVFVIEVAKIEEDRLMEIALEAGADDLKRDGDYFVVTCDPKAFDDVQKAFEEHQIPTESAETSYVPQTTVDLDVENGKKMLKLRDLLDDNDDVQNVYSNENIPEEAMAS</sequence>
<dbReference type="InterPro" id="IPR049083">
    <property type="entry name" value="TACO1_YebC_N"/>
</dbReference>
<feature type="domain" description="TACO1/YebC-like N-terminal" evidence="8">
    <location>
        <begin position="5"/>
        <end position="76"/>
    </location>
</feature>
<comment type="subcellular location">
    <subcellularLocation>
        <location evidence="6">Cytoplasm</location>
    </subcellularLocation>
</comment>
<dbReference type="Pfam" id="PF01709">
    <property type="entry name" value="Transcrip_reg"/>
    <property type="match status" value="1"/>
</dbReference>
<evidence type="ECO:0000256" key="2">
    <source>
        <dbReference type="ARBA" id="ARBA00022490"/>
    </source>
</evidence>
<evidence type="ECO:0000256" key="3">
    <source>
        <dbReference type="ARBA" id="ARBA00023015"/>
    </source>
</evidence>
<gene>
    <name evidence="9" type="ORF">TsocGM_02735</name>
</gene>
<dbReference type="NCBIfam" id="NF009044">
    <property type="entry name" value="PRK12378.1"/>
    <property type="match status" value="1"/>
</dbReference>
<feature type="domain" description="TACO1/YebC-like second and third" evidence="7">
    <location>
        <begin position="82"/>
        <end position="236"/>
    </location>
</feature>
<keyword evidence="3 6" id="KW-0805">Transcription regulation</keyword>
<dbReference type="InterPro" id="IPR048300">
    <property type="entry name" value="TACO1_YebC-like_2nd/3rd_dom"/>
</dbReference>
<evidence type="ECO:0000256" key="6">
    <source>
        <dbReference type="HAMAP-Rule" id="MF_00693"/>
    </source>
</evidence>
<evidence type="ECO:0000259" key="8">
    <source>
        <dbReference type="Pfam" id="PF20772"/>
    </source>
</evidence>
<dbReference type="EMBL" id="RYZH01000003">
    <property type="protein sequence ID" value="RUL89344.1"/>
    <property type="molecule type" value="Genomic_DNA"/>
</dbReference>
<reference evidence="9 10" key="1">
    <citation type="submission" date="2018-12" db="EMBL/GenBank/DDBJ databases">
        <authorList>
            <person name="Toschakov S.V."/>
        </authorList>
    </citation>
    <scope>NUCLEOTIDE SEQUENCE [LARGE SCALE GENOMIC DNA]</scope>
    <source>
        <strain evidence="9 10">GM2012</strain>
    </source>
</reference>
<keyword evidence="4 6" id="KW-0238">DNA-binding</keyword>
<accession>A0A432MPH4</accession>
<dbReference type="InterPro" id="IPR002876">
    <property type="entry name" value="Transcrip_reg_TACO1-like"/>
</dbReference>
<dbReference type="NCBIfam" id="NF001030">
    <property type="entry name" value="PRK00110.1"/>
    <property type="match status" value="1"/>
</dbReference>
<dbReference type="RefSeq" id="WP_126723780.1">
    <property type="nucleotide sequence ID" value="NZ_RYZH01000003.1"/>
</dbReference>
<organism evidence="9 10">
    <name type="scientific">Tautonia sociabilis</name>
    <dbReference type="NCBI Taxonomy" id="2080755"/>
    <lineage>
        <taxon>Bacteria</taxon>
        <taxon>Pseudomonadati</taxon>
        <taxon>Planctomycetota</taxon>
        <taxon>Planctomycetia</taxon>
        <taxon>Isosphaerales</taxon>
        <taxon>Isosphaeraceae</taxon>
        <taxon>Tautonia</taxon>
    </lineage>
</organism>
<comment type="similarity">
    <text evidence="1 6">Belongs to the TACO1 family.</text>
</comment>
<dbReference type="Proteomes" id="UP000280296">
    <property type="component" value="Unassembled WGS sequence"/>
</dbReference>
<keyword evidence="10" id="KW-1185">Reference proteome</keyword>
<dbReference type="OrthoDB" id="9781053at2"/>
<evidence type="ECO:0000313" key="9">
    <source>
        <dbReference type="EMBL" id="RUL89344.1"/>
    </source>
</evidence>
<dbReference type="FunFam" id="1.10.10.200:FF:000002">
    <property type="entry name" value="Probable transcriptional regulatory protein CLM62_37755"/>
    <property type="match status" value="1"/>
</dbReference>
<evidence type="ECO:0000256" key="4">
    <source>
        <dbReference type="ARBA" id="ARBA00023125"/>
    </source>
</evidence>
<dbReference type="GO" id="GO:0005829">
    <property type="term" value="C:cytosol"/>
    <property type="evidence" value="ECO:0007669"/>
    <property type="project" value="TreeGrafter"/>
</dbReference>
<evidence type="ECO:0000259" key="7">
    <source>
        <dbReference type="Pfam" id="PF01709"/>
    </source>
</evidence>
<dbReference type="Gene3D" id="3.30.70.980">
    <property type="match status" value="2"/>
</dbReference>
<proteinExistence type="inferred from homology"/>
<dbReference type="SUPFAM" id="SSF75625">
    <property type="entry name" value="YebC-like"/>
    <property type="match status" value="1"/>
</dbReference>
<dbReference type="Gene3D" id="1.10.10.200">
    <property type="match status" value="1"/>
</dbReference>
<protein>
    <recommendedName>
        <fullName evidence="6">Probable transcriptional regulatory protein TsocGM_02735</fullName>
    </recommendedName>
</protein>
<dbReference type="GO" id="GO:0003677">
    <property type="term" value="F:DNA binding"/>
    <property type="evidence" value="ECO:0007669"/>
    <property type="project" value="UniProtKB-UniRule"/>
</dbReference>
<evidence type="ECO:0000256" key="1">
    <source>
        <dbReference type="ARBA" id="ARBA00008724"/>
    </source>
</evidence>
<comment type="caution">
    <text evidence="9">The sequence shown here is derived from an EMBL/GenBank/DDBJ whole genome shotgun (WGS) entry which is preliminary data.</text>
</comment>
<dbReference type="NCBIfam" id="TIGR01033">
    <property type="entry name" value="YebC/PmpR family DNA-binding transcriptional regulator"/>
    <property type="match status" value="1"/>
</dbReference>
<dbReference type="GO" id="GO:0006355">
    <property type="term" value="P:regulation of DNA-templated transcription"/>
    <property type="evidence" value="ECO:0007669"/>
    <property type="project" value="UniProtKB-UniRule"/>
</dbReference>
<dbReference type="HAMAP" id="MF_00693">
    <property type="entry name" value="Transcrip_reg_TACO1"/>
    <property type="match status" value="1"/>
</dbReference>
<dbReference type="InterPro" id="IPR017856">
    <property type="entry name" value="Integrase-like_N"/>
</dbReference>
<dbReference type="InterPro" id="IPR029072">
    <property type="entry name" value="YebC-like"/>
</dbReference>
<keyword evidence="2 6" id="KW-0963">Cytoplasm</keyword>